<evidence type="ECO:0000259" key="2">
    <source>
        <dbReference type="PROSITE" id="PS50112"/>
    </source>
</evidence>
<dbReference type="SUPFAM" id="SSF141868">
    <property type="entry name" value="EAL domain-like"/>
    <property type="match status" value="1"/>
</dbReference>
<dbReference type="Pfam" id="PF08448">
    <property type="entry name" value="PAS_4"/>
    <property type="match status" value="1"/>
</dbReference>
<proteinExistence type="predicted"/>
<dbReference type="SMART" id="SM00086">
    <property type="entry name" value="PAC"/>
    <property type="match status" value="1"/>
</dbReference>
<dbReference type="SUPFAM" id="SSF55785">
    <property type="entry name" value="PYP-like sensor domain (PAS domain)"/>
    <property type="match status" value="2"/>
</dbReference>
<dbReference type="SUPFAM" id="SSF55073">
    <property type="entry name" value="Nucleotide cyclase"/>
    <property type="match status" value="1"/>
</dbReference>
<dbReference type="InterPro" id="IPR000700">
    <property type="entry name" value="PAS-assoc_C"/>
</dbReference>
<dbReference type="InterPro" id="IPR001610">
    <property type="entry name" value="PAC"/>
</dbReference>
<organism evidence="6 7">
    <name type="scientific">Aromatoleum bremense</name>
    <dbReference type="NCBI Taxonomy" id="76115"/>
    <lineage>
        <taxon>Bacteria</taxon>
        <taxon>Pseudomonadati</taxon>
        <taxon>Pseudomonadota</taxon>
        <taxon>Betaproteobacteria</taxon>
        <taxon>Rhodocyclales</taxon>
        <taxon>Rhodocyclaceae</taxon>
        <taxon>Aromatoleum</taxon>
    </lineage>
</organism>
<dbReference type="InterPro" id="IPR000160">
    <property type="entry name" value="GGDEF_dom"/>
</dbReference>
<dbReference type="Pfam" id="PF00563">
    <property type="entry name" value="EAL"/>
    <property type="match status" value="1"/>
</dbReference>
<evidence type="ECO:0000259" key="3">
    <source>
        <dbReference type="PROSITE" id="PS50113"/>
    </source>
</evidence>
<dbReference type="PANTHER" id="PTHR44757">
    <property type="entry name" value="DIGUANYLATE CYCLASE DGCP"/>
    <property type="match status" value="1"/>
</dbReference>
<dbReference type="CDD" id="cd01949">
    <property type="entry name" value="GGDEF"/>
    <property type="match status" value="1"/>
</dbReference>
<dbReference type="InterPro" id="IPR000014">
    <property type="entry name" value="PAS"/>
</dbReference>
<dbReference type="PROSITE" id="PS50883">
    <property type="entry name" value="EAL"/>
    <property type="match status" value="1"/>
</dbReference>
<gene>
    <name evidence="6" type="ORF">GPA24_10695</name>
</gene>
<dbReference type="InterPro" id="IPR029787">
    <property type="entry name" value="Nucleotide_cyclase"/>
</dbReference>
<feature type="coiled-coil region" evidence="1">
    <location>
        <begin position="12"/>
        <end position="73"/>
    </location>
</feature>
<evidence type="ECO:0000313" key="6">
    <source>
        <dbReference type="EMBL" id="NMG16000.1"/>
    </source>
</evidence>
<dbReference type="CDD" id="cd01948">
    <property type="entry name" value="EAL"/>
    <property type="match status" value="1"/>
</dbReference>
<dbReference type="Gene3D" id="3.30.70.270">
    <property type="match status" value="1"/>
</dbReference>
<feature type="domain" description="EAL" evidence="4">
    <location>
        <begin position="489"/>
        <end position="744"/>
    </location>
</feature>
<dbReference type="InterPro" id="IPR001633">
    <property type="entry name" value="EAL_dom"/>
</dbReference>
<evidence type="ECO:0000259" key="5">
    <source>
        <dbReference type="PROSITE" id="PS50887"/>
    </source>
</evidence>
<dbReference type="SMART" id="SM00052">
    <property type="entry name" value="EAL"/>
    <property type="match status" value="1"/>
</dbReference>
<dbReference type="Pfam" id="PF13426">
    <property type="entry name" value="PAS_9"/>
    <property type="match status" value="1"/>
</dbReference>
<evidence type="ECO:0000259" key="4">
    <source>
        <dbReference type="PROSITE" id="PS50883"/>
    </source>
</evidence>
<name>A0ABX1NVF1_9RHOO</name>
<dbReference type="Pfam" id="PF00990">
    <property type="entry name" value="GGDEF"/>
    <property type="match status" value="1"/>
</dbReference>
<dbReference type="InterPro" id="IPR035919">
    <property type="entry name" value="EAL_sf"/>
</dbReference>
<dbReference type="SMART" id="SM00267">
    <property type="entry name" value="GGDEF"/>
    <property type="match status" value="1"/>
</dbReference>
<dbReference type="InterPro" id="IPR043128">
    <property type="entry name" value="Rev_trsase/Diguanyl_cyclase"/>
</dbReference>
<reference evidence="6 7" key="1">
    <citation type="submission" date="2019-12" db="EMBL/GenBank/DDBJ databases">
        <title>Comparative genomics gives insights into the taxonomy of the Azoarcus-Aromatoleum group and reveals separate origins of nif in the plant-associated Azoarcus and non-plant-associated Aromatoleum sub-groups.</title>
        <authorList>
            <person name="Lafos M."/>
            <person name="Maluk M."/>
            <person name="Batista M."/>
            <person name="Junghare M."/>
            <person name="Carmona M."/>
            <person name="Faoro H."/>
            <person name="Cruz L.M."/>
            <person name="Battistoni F."/>
            <person name="De Souza E."/>
            <person name="Pedrosa F."/>
            <person name="Chen W.-M."/>
            <person name="Poole P.S."/>
            <person name="Dixon R.A."/>
            <person name="James E.K."/>
        </authorList>
    </citation>
    <scope>NUCLEOTIDE SEQUENCE [LARGE SCALE GENOMIC DNA]</scope>
    <source>
        <strain evidence="6 7">PbN1</strain>
    </source>
</reference>
<comment type="caution">
    <text evidence="6">The sequence shown here is derived from an EMBL/GenBank/DDBJ whole genome shotgun (WGS) entry which is preliminary data.</text>
</comment>
<dbReference type="SMART" id="SM00091">
    <property type="entry name" value="PAS"/>
    <property type="match status" value="2"/>
</dbReference>
<dbReference type="RefSeq" id="WP_169202610.1">
    <property type="nucleotide sequence ID" value="NZ_CP059467.1"/>
</dbReference>
<dbReference type="Gene3D" id="3.30.450.20">
    <property type="entry name" value="PAS domain"/>
    <property type="match status" value="2"/>
</dbReference>
<accession>A0ABX1NVF1</accession>
<keyword evidence="1" id="KW-0175">Coiled coil</keyword>
<dbReference type="PROSITE" id="PS50113">
    <property type="entry name" value="PAC"/>
    <property type="match status" value="1"/>
</dbReference>
<feature type="domain" description="PAC" evidence="3">
    <location>
        <begin position="263"/>
        <end position="315"/>
    </location>
</feature>
<dbReference type="NCBIfam" id="TIGR00229">
    <property type="entry name" value="sensory_box"/>
    <property type="match status" value="1"/>
</dbReference>
<dbReference type="PANTHER" id="PTHR44757:SF2">
    <property type="entry name" value="BIOFILM ARCHITECTURE MAINTENANCE PROTEIN MBAA"/>
    <property type="match status" value="1"/>
</dbReference>
<evidence type="ECO:0000256" key="1">
    <source>
        <dbReference type="SAM" id="Coils"/>
    </source>
</evidence>
<dbReference type="CDD" id="cd00130">
    <property type="entry name" value="PAS"/>
    <property type="match status" value="1"/>
</dbReference>
<dbReference type="EMBL" id="WTVP01000026">
    <property type="protein sequence ID" value="NMG16000.1"/>
    <property type="molecule type" value="Genomic_DNA"/>
</dbReference>
<evidence type="ECO:0000313" key="7">
    <source>
        <dbReference type="Proteomes" id="UP000633943"/>
    </source>
</evidence>
<dbReference type="PROSITE" id="PS50112">
    <property type="entry name" value="PAS"/>
    <property type="match status" value="2"/>
</dbReference>
<dbReference type="InterPro" id="IPR052155">
    <property type="entry name" value="Biofilm_reg_signaling"/>
</dbReference>
<protein>
    <submittedName>
        <fullName evidence="6">EAL domain-containing protein</fullName>
    </submittedName>
</protein>
<dbReference type="Gene3D" id="3.20.20.450">
    <property type="entry name" value="EAL domain"/>
    <property type="match status" value="1"/>
</dbReference>
<feature type="domain" description="GGDEF" evidence="5">
    <location>
        <begin position="347"/>
        <end position="480"/>
    </location>
</feature>
<dbReference type="InterPro" id="IPR035965">
    <property type="entry name" value="PAS-like_dom_sf"/>
</dbReference>
<dbReference type="InterPro" id="IPR013656">
    <property type="entry name" value="PAS_4"/>
</dbReference>
<feature type="domain" description="PAS" evidence="2">
    <location>
        <begin position="190"/>
        <end position="236"/>
    </location>
</feature>
<keyword evidence="7" id="KW-1185">Reference proteome</keyword>
<sequence length="744" mass="82692">MDDGYGEDGKSRDELIARIRELEARLAALRDGADLSSVVEELRVHQIELEAQNEELIEARRALEDARDRYSDLYDFAPVGYMTLDESGAILEINLTGARLLGQDRAQVIGMPLSGWLPNGATAQLFGHLRRVMSEPGRVFDHLPLRTSPARESLIRHVRLESVAFGQYGSGRLCRTALVDLSDRKREEDRLNLIAQVFERSTDAIMITDSLNRIVSVNRAFTAVTGYSADEVLGRNPKLLASGRHDRDFYREMWSAIERHGSWSGEISNRRKNGEIYNEWLTIHAVRNEAGDIENCIAIYAEITDQRAAASRIRFLAHYDPLTLLPNRALLQDRMQQGLAHAAREGTRAAVLFLDLDRFKTINDSLGHLVGDHLLQEVAKRLKASVREDDTVARRGGDEFIVMLPHVDSAEQAAHVAGKIIEAMEQSIPVNGYVLNVSFSIGISVFPDDATDPDTLIRNADIAMYRSKASGRNQFQFFTADMNAHALERLALENDLHRAIERGEFKLVFQPQFDGSGDIVGTEALLRWQHPQRGLVMPAQFIPVAEETGLIVPIGAWVLERACQQTRAWREAGLKKITVSVNISALQFSQKNLLDLIRRLLAVSHIEPGTLELELTESVLMHDHVATSGLMSELKEMGVRMSIDDFGTGYSSLSYLRSFPISKLKIDQSFVRDLGDGGDGGDAGAITGAIIGLAKNLNMRVIAEGVETAQQASFLRAQCCDEFQGHFFSKPVSAEKLAELLRAG</sequence>
<dbReference type="PROSITE" id="PS50887">
    <property type="entry name" value="GGDEF"/>
    <property type="match status" value="1"/>
</dbReference>
<feature type="domain" description="PAS" evidence="2">
    <location>
        <begin position="66"/>
        <end position="110"/>
    </location>
</feature>
<dbReference type="Proteomes" id="UP000633943">
    <property type="component" value="Unassembled WGS sequence"/>
</dbReference>
<dbReference type="NCBIfam" id="TIGR00254">
    <property type="entry name" value="GGDEF"/>
    <property type="match status" value="1"/>
</dbReference>